<evidence type="ECO:0008006" key="3">
    <source>
        <dbReference type="Google" id="ProtNLM"/>
    </source>
</evidence>
<keyword evidence="2" id="KW-1185">Reference proteome</keyword>
<protein>
    <recommendedName>
        <fullName evidence="3">DAGKc domain-containing protein</fullName>
    </recommendedName>
</protein>
<evidence type="ECO:0000313" key="1">
    <source>
        <dbReference type="EMBL" id="KAD3336746.1"/>
    </source>
</evidence>
<dbReference type="AlphaFoldDB" id="A0A5N6M8I9"/>
<comment type="caution">
    <text evidence="1">The sequence shown here is derived from an EMBL/GenBank/DDBJ whole genome shotgun (WGS) entry which is preliminary data.</text>
</comment>
<dbReference type="EMBL" id="SZYD01000016">
    <property type="protein sequence ID" value="KAD3336746.1"/>
    <property type="molecule type" value="Genomic_DNA"/>
</dbReference>
<dbReference type="Proteomes" id="UP000326396">
    <property type="component" value="Linkage Group LG6"/>
</dbReference>
<accession>A0A5N6M8I9</accession>
<name>A0A5N6M8I9_9ASTR</name>
<organism evidence="1 2">
    <name type="scientific">Mikania micrantha</name>
    <name type="common">bitter vine</name>
    <dbReference type="NCBI Taxonomy" id="192012"/>
    <lineage>
        <taxon>Eukaryota</taxon>
        <taxon>Viridiplantae</taxon>
        <taxon>Streptophyta</taxon>
        <taxon>Embryophyta</taxon>
        <taxon>Tracheophyta</taxon>
        <taxon>Spermatophyta</taxon>
        <taxon>Magnoliopsida</taxon>
        <taxon>eudicotyledons</taxon>
        <taxon>Gunneridae</taxon>
        <taxon>Pentapetalae</taxon>
        <taxon>asterids</taxon>
        <taxon>campanulids</taxon>
        <taxon>Asterales</taxon>
        <taxon>Asteraceae</taxon>
        <taxon>Asteroideae</taxon>
        <taxon>Heliantheae alliance</taxon>
        <taxon>Eupatorieae</taxon>
        <taxon>Mikania</taxon>
    </lineage>
</organism>
<dbReference type="OrthoDB" id="1748318at2759"/>
<reference evidence="1 2" key="1">
    <citation type="submission" date="2019-05" db="EMBL/GenBank/DDBJ databases">
        <title>Mikania micrantha, genome provides insights into the molecular mechanism of rapid growth.</title>
        <authorList>
            <person name="Liu B."/>
        </authorList>
    </citation>
    <scope>NUCLEOTIDE SEQUENCE [LARGE SCALE GENOMIC DNA]</scope>
    <source>
        <strain evidence="1">NLD-2019</strain>
        <tissue evidence="1">Leaf</tissue>
    </source>
</reference>
<evidence type="ECO:0000313" key="2">
    <source>
        <dbReference type="Proteomes" id="UP000326396"/>
    </source>
</evidence>
<proteinExistence type="predicted"/>
<sequence length="131" mass="13838">MESPGPENTLNTAAVRSSVIDSIKRWSLLGIRIPKEELRQKITMPEYLRLAIRDSIASKEIVSAASHSGKTSIVGGECPLVVFINSKSGGRHGPKLKARLQDLMAKNSFWTTVTGGGAPVAPIETVAGGGA</sequence>
<gene>
    <name evidence="1" type="ORF">E3N88_32265</name>
</gene>